<sequence length="229" mass="24821">MSQEMRQIKRAFVRQPGPITEMRASLRSETSLRIAAVHKSQSELSESSKATINTTCQACDLSPITATSSTVVSGALKGLSTALKSGVIPGSNSAPSISSKSPHPSPLYECRQQDLPITIVISPNDSLDTIVLSIGKVEYIFDIRDMELGYLNIKSMKQIDVLKGRGRLQSKGLAEENHEELRLIDVRGSELDGELVLTGRDSDSKEVEFSVNDGGECDICVKIVWGVEG</sequence>
<organism evidence="1 2">
    <name type="scientific">Botrytis paeoniae</name>
    <dbReference type="NCBI Taxonomy" id="278948"/>
    <lineage>
        <taxon>Eukaryota</taxon>
        <taxon>Fungi</taxon>
        <taxon>Dikarya</taxon>
        <taxon>Ascomycota</taxon>
        <taxon>Pezizomycotina</taxon>
        <taxon>Leotiomycetes</taxon>
        <taxon>Helotiales</taxon>
        <taxon>Sclerotiniaceae</taxon>
        <taxon>Botrytis</taxon>
    </lineage>
</organism>
<dbReference type="Proteomes" id="UP000297910">
    <property type="component" value="Unassembled WGS sequence"/>
</dbReference>
<accession>A0A4Z1FAP3</accession>
<keyword evidence="2" id="KW-1185">Reference proteome</keyword>
<evidence type="ECO:0000313" key="1">
    <source>
        <dbReference type="EMBL" id="TGO20369.1"/>
    </source>
</evidence>
<dbReference type="AlphaFoldDB" id="A0A4Z1FAP3"/>
<gene>
    <name evidence="1" type="ORF">BPAE_0302g00040</name>
</gene>
<proteinExistence type="predicted"/>
<protein>
    <submittedName>
        <fullName evidence="1">Uncharacterized protein</fullName>
    </submittedName>
</protein>
<dbReference type="EMBL" id="PQXI01000301">
    <property type="protein sequence ID" value="TGO20369.1"/>
    <property type="molecule type" value="Genomic_DNA"/>
</dbReference>
<reference evidence="1 2" key="1">
    <citation type="submission" date="2017-12" db="EMBL/GenBank/DDBJ databases">
        <title>Comparative genomics of Botrytis spp.</title>
        <authorList>
            <person name="Valero-Jimenez C.A."/>
            <person name="Tapia P."/>
            <person name="Veloso J."/>
            <person name="Silva-Moreno E."/>
            <person name="Staats M."/>
            <person name="Valdes J.H."/>
            <person name="Van Kan J.A.L."/>
        </authorList>
    </citation>
    <scope>NUCLEOTIDE SEQUENCE [LARGE SCALE GENOMIC DNA]</scope>
    <source>
        <strain evidence="1 2">Bp0003</strain>
    </source>
</reference>
<evidence type="ECO:0000313" key="2">
    <source>
        <dbReference type="Proteomes" id="UP000297910"/>
    </source>
</evidence>
<name>A0A4Z1FAP3_9HELO</name>
<comment type="caution">
    <text evidence="1">The sequence shown here is derived from an EMBL/GenBank/DDBJ whole genome shotgun (WGS) entry which is preliminary data.</text>
</comment>